<dbReference type="GO" id="GO:0015074">
    <property type="term" value="P:DNA integration"/>
    <property type="evidence" value="ECO:0007669"/>
    <property type="project" value="InterPro"/>
</dbReference>
<protein>
    <submittedName>
        <fullName evidence="4">Probable integrase/recombinase</fullName>
    </submittedName>
</protein>
<keyword evidence="1" id="KW-0238">DNA-binding</keyword>
<dbReference type="InterPro" id="IPR002104">
    <property type="entry name" value="Integrase_catalytic"/>
</dbReference>
<dbReference type="Gene3D" id="1.10.150.130">
    <property type="match status" value="1"/>
</dbReference>
<proteinExistence type="predicted"/>
<dbReference type="GO" id="GO:0006310">
    <property type="term" value="P:DNA recombination"/>
    <property type="evidence" value="ECO:0007669"/>
    <property type="project" value="UniProtKB-KW"/>
</dbReference>
<dbReference type="EMBL" id="AM746676">
    <property type="protein sequence ID" value="CAN96248.1"/>
    <property type="molecule type" value="Genomic_DNA"/>
</dbReference>
<dbReference type="GO" id="GO:0003677">
    <property type="term" value="F:DNA binding"/>
    <property type="evidence" value="ECO:0007669"/>
    <property type="project" value="UniProtKB-KW"/>
</dbReference>
<sequence length="500" mass="54902">MPRRPTGSIYSTAGRLYVRVRIGDNDRESFPLDPKLTQEQAEQRKELVAELAARLRASPNVPRDAIVALLERAAVREGRALRDVIEAVEVVCKGGAQAKVVPGGSSIPKQVTLQQFGELWTSGELARMYPDHVKPKRSVEQDVYRLDRHVYPMAGRVPVAAFTLDDAERVMGALPPMSPASRRHIAQLLHRMMAMAVFPCRLLATNPLPRGFLPKLGPAKAKACLYPDEDARLLACTAIPLCWRVLWGFLNREGPRISEAVRLQVQDVDLERGALRLKKNKTNDPRAWALSPGVPEALHAWLAFRGNPAPSAPLFVNEEGERFSVEHAAERFRAHLQLAGIDRPELFEDSDENQKVRAHDTRSTFITVALANGRSETWVADRTGHRSSIMIQRYRRAARTFAELGLGELASLAAAIPELGGKASGIASGAGGAEQDDAIISNEIKLLAPWRNGRRGGFKIRGPRGRPGSSPGGATSYVRRAELARLVAPTCPGRRMPVTV</sequence>
<name>A9GFX2_SORC5</name>
<dbReference type="InterPro" id="IPR013762">
    <property type="entry name" value="Integrase-like_cat_sf"/>
</dbReference>
<dbReference type="PROSITE" id="PS51898">
    <property type="entry name" value="TYR_RECOMBINASE"/>
    <property type="match status" value="1"/>
</dbReference>
<evidence type="ECO:0000313" key="4">
    <source>
        <dbReference type="EMBL" id="CAN96248.1"/>
    </source>
</evidence>
<evidence type="ECO:0000313" key="5">
    <source>
        <dbReference type="Proteomes" id="UP000002139"/>
    </source>
</evidence>
<evidence type="ECO:0000256" key="2">
    <source>
        <dbReference type="ARBA" id="ARBA00023172"/>
    </source>
</evidence>
<evidence type="ECO:0000259" key="3">
    <source>
        <dbReference type="PROSITE" id="PS51898"/>
    </source>
</evidence>
<dbReference type="Gene3D" id="1.10.443.10">
    <property type="entry name" value="Intergrase catalytic core"/>
    <property type="match status" value="1"/>
</dbReference>
<accession>A9GFX2</accession>
<keyword evidence="2" id="KW-0233">DNA recombination</keyword>
<dbReference type="CDD" id="cd00397">
    <property type="entry name" value="DNA_BRE_C"/>
    <property type="match status" value="1"/>
</dbReference>
<gene>
    <name evidence="4" type="ordered locus">sce6084</name>
</gene>
<dbReference type="InterPro" id="IPR011010">
    <property type="entry name" value="DNA_brk_join_enz"/>
</dbReference>
<reference evidence="4 5" key="1">
    <citation type="journal article" date="2007" name="Nat. Biotechnol.">
        <title>Complete genome sequence of the myxobacterium Sorangium cellulosum.</title>
        <authorList>
            <person name="Schneiker S."/>
            <person name="Perlova O."/>
            <person name="Kaiser O."/>
            <person name="Gerth K."/>
            <person name="Alici A."/>
            <person name="Altmeyer M.O."/>
            <person name="Bartels D."/>
            <person name="Bekel T."/>
            <person name="Beyer S."/>
            <person name="Bode E."/>
            <person name="Bode H.B."/>
            <person name="Bolten C.J."/>
            <person name="Choudhuri J.V."/>
            <person name="Doss S."/>
            <person name="Elnakady Y.A."/>
            <person name="Frank B."/>
            <person name="Gaigalat L."/>
            <person name="Goesmann A."/>
            <person name="Groeger C."/>
            <person name="Gross F."/>
            <person name="Jelsbak L."/>
            <person name="Jelsbak L."/>
            <person name="Kalinowski J."/>
            <person name="Kegler C."/>
            <person name="Knauber T."/>
            <person name="Konietzny S."/>
            <person name="Kopp M."/>
            <person name="Krause L."/>
            <person name="Krug D."/>
            <person name="Linke B."/>
            <person name="Mahmud T."/>
            <person name="Martinez-Arias R."/>
            <person name="McHardy A.C."/>
            <person name="Merai M."/>
            <person name="Meyer F."/>
            <person name="Mormann S."/>
            <person name="Munoz-Dorado J."/>
            <person name="Perez J."/>
            <person name="Pradella S."/>
            <person name="Rachid S."/>
            <person name="Raddatz G."/>
            <person name="Rosenau F."/>
            <person name="Rueckert C."/>
            <person name="Sasse F."/>
            <person name="Scharfe M."/>
            <person name="Schuster S.C."/>
            <person name="Suen G."/>
            <person name="Treuner-Lange A."/>
            <person name="Velicer G.J."/>
            <person name="Vorholter F.-J."/>
            <person name="Weissman K.J."/>
            <person name="Welch R.D."/>
            <person name="Wenzel S.C."/>
            <person name="Whitworth D.E."/>
            <person name="Wilhelm S."/>
            <person name="Wittmann C."/>
            <person name="Bloecker H."/>
            <person name="Puehler A."/>
            <person name="Mueller R."/>
        </authorList>
    </citation>
    <scope>NUCLEOTIDE SEQUENCE [LARGE SCALE GENOMIC DNA]</scope>
    <source>
        <strain evidence="5">So ce56</strain>
    </source>
</reference>
<organism evidence="4 5">
    <name type="scientific">Sorangium cellulosum (strain So ce56)</name>
    <name type="common">Polyangium cellulosum (strain So ce56)</name>
    <dbReference type="NCBI Taxonomy" id="448385"/>
    <lineage>
        <taxon>Bacteria</taxon>
        <taxon>Pseudomonadati</taxon>
        <taxon>Myxococcota</taxon>
        <taxon>Polyangia</taxon>
        <taxon>Polyangiales</taxon>
        <taxon>Polyangiaceae</taxon>
        <taxon>Sorangium</taxon>
    </lineage>
</organism>
<dbReference type="KEGG" id="scl:sce6084"/>
<feature type="domain" description="Tyr recombinase" evidence="3">
    <location>
        <begin position="220"/>
        <end position="411"/>
    </location>
</feature>
<keyword evidence="5" id="KW-1185">Reference proteome</keyword>
<dbReference type="HOGENOM" id="CLU_028185_0_0_7"/>
<dbReference type="SUPFAM" id="SSF56349">
    <property type="entry name" value="DNA breaking-rejoining enzymes"/>
    <property type="match status" value="1"/>
</dbReference>
<dbReference type="Proteomes" id="UP000002139">
    <property type="component" value="Chromosome"/>
</dbReference>
<dbReference type="AlphaFoldDB" id="A9GFX2"/>
<dbReference type="Pfam" id="PF00589">
    <property type="entry name" value="Phage_integrase"/>
    <property type="match status" value="1"/>
</dbReference>
<dbReference type="STRING" id="448385.sce6084"/>
<evidence type="ECO:0000256" key="1">
    <source>
        <dbReference type="ARBA" id="ARBA00023125"/>
    </source>
</evidence>
<dbReference type="eggNOG" id="COG0582">
    <property type="taxonomic scope" value="Bacteria"/>
</dbReference>
<dbReference type="InterPro" id="IPR010998">
    <property type="entry name" value="Integrase_recombinase_N"/>
</dbReference>